<keyword evidence="1" id="KW-1133">Transmembrane helix</keyword>
<proteinExistence type="predicted"/>
<sequence>MSAKAGTTLTEMLLALTIVAACELLTIPFVIQPDLSPGRFIAQVLPLQARAMGEGREQTAQIDGGQTGRVRIHYNRKGRIDQARTVCFSRRCLVMELAGGRIVEK</sequence>
<name>A0A412G684_9FIRM</name>
<accession>A0A412G684</accession>
<protein>
    <submittedName>
        <fullName evidence="2">Uncharacterized protein</fullName>
    </submittedName>
</protein>
<dbReference type="AlphaFoldDB" id="A0A412G684"/>
<evidence type="ECO:0000313" key="3">
    <source>
        <dbReference type="Proteomes" id="UP000284178"/>
    </source>
</evidence>
<organism evidence="2 3">
    <name type="scientific">Holdemania filiformis</name>
    <dbReference type="NCBI Taxonomy" id="61171"/>
    <lineage>
        <taxon>Bacteria</taxon>
        <taxon>Bacillati</taxon>
        <taxon>Bacillota</taxon>
        <taxon>Erysipelotrichia</taxon>
        <taxon>Erysipelotrichales</taxon>
        <taxon>Erysipelotrichaceae</taxon>
        <taxon>Holdemania</taxon>
    </lineage>
</organism>
<dbReference type="PROSITE" id="PS51257">
    <property type="entry name" value="PROKAR_LIPOPROTEIN"/>
    <property type="match status" value="1"/>
</dbReference>
<gene>
    <name evidence="2" type="ORF">DWY25_00410</name>
</gene>
<reference evidence="2 3" key="1">
    <citation type="submission" date="2018-08" db="EMBL/GenBank/DDBJ databases">
        <title>A genome reference for cultivated species of the human gut microbiota.</title>
        <authorList>
            <person name="Zou Y."/>
            <person name="Xue W."/>
            <person name="Luo G."/>
        </authorList>
    </citation>
    <scope>NUCLEOTIDE SEQUENCE [LARGE SCALE GENOMIC DNA]</scope>
    <source>
        <strain evidence="2 3">AF24-29</strain>
    </source>
</reference>
<dbReference type="Proteomes" id="UP000284178">
    <property type="component" value="Unassembled WGS sequence"/>
</dbReference>
<evidence type="ECO:0000256" key="1">
    <source>
        <dbReference type="SAM" id="Phobius"/>
    </source>
</evidence>
<keyword evidence="1" id="KW-0472">Membrane</keyword>
<keyword evidence="3" id="KW-1185">Reference proteome</keyword>
<comment type="caution">
    <text evidence="2">The sequence shown here is derived from an EMBL/GenBank/DDBJ whole genome shotgun (WGS) entry which is preliminary data.</text>
</comment>
<feature type="transmembrane region" description="Helical" evidence="1">
    <location>
        <begin position="12"/>
        <end position="31"/>
    </location>
</feature>
<dbReference type="GeneID" id="83013873"/>
<keyword evidence="1" id="KW-0812">Transmembrane</keyword>
<dbReference type="EMBL" id="QRUP01000001">
    <property type="protein sequence ID" value="RGR76788.1"/>
    <property type="molecule type" value="Genomic_DNA"/>
</dbReference>
<evidence type="ECO:0000313" key="2">
    <source>
        <dbReference type="EMBL" id="RGR76788.1"/>
    </source>
</evidence>
<dbReference type="RefSeq" id="WP_117892282.1">
    <property type="nucleotide sequence ID" value="NZ_CABJCV010000001.1"/>
</dbReference>